<comment type="caution">
    <text evidence="1">The sequence shown here is derived from an EMBL/GenBank/DDBJ whole genome shotgun (WGS) entry which is preliminary data.</text>
</comment>
<reference evidence="1 2" key="1">
    <citation type="submission" date="2020-08" db="EMBL/GenBank/DDBJ databases">
        <title>Amycolatopsis sp. nov. DR6-1 isolated from Dendrobium heterocarpum.</title>
        <authorList>
            <person name="Tedsree N."/>
            <person name="Kuncharoen N."/>
            <person name="Likhitwitayawuid K."/>
            <person name="Tanasupawat S."/>
        </authorList>
    </citation>
    <scope>NUCLEOTIDE SEQUENCE [LARGE SCALE GENOMIC DNA]</scope>
    <source>
        <strain evidence="1 2">DR6-1</strain>
    </source>
</reference>
<dbReference type="EMBL" id="JACGZW010000004">
    <property type="protein sequence ID" value="MBB1154060.1"/>
    <property type="molecule type" value="Genomic_DNA"/>
</dbReference>
<sequence>MCGNIVRDDDPNDSMYFLTNAEFDVEASGVELFGEAALVVRCPECERLWFGAEDGVLTEYVKGVAIRPEQPTV</sequence>
<keyword evidence="2" id="KW-1185">Reference proteome</keyword>
<dbReference type="AlphaFoldDB" id="A0A7W3VVT2"/>
<accession>A0A7W3VVT2</accession>
<organism evidence="1 2">
    <name type="scientific">Amycolatopsis dendrobii</name>
    <dbReference type="NCBI Taxonomy" id="2760662"/>
    <lineage>
        <taxon>Bacteria</taxon>
        <taxon>Bacillati</taxon>
        <taxon>Actinomycetota</taxon>
        <taxon>Actinomycetes</taxon>
        <taxon>Pseudonocardiales</taxon>
        <taxon>Pseudonocardiaceae</taxon>
        <taxon>Amycolatopsis</taxon>
    </lineage>
</organism>
<proteinExistence type="predicted"/>
<evidence type="ECO:0000313" key="1">
    <source>
        <dbReference type="EMBL" id="MBB1154060.1"/>
    </source>
</evidence>
<dbReference type="Proteomes" id="UP000526734">
    <property type="component" value="Unassembled WGS sequence"/>
</dbReference>
<dbReference type="RefSeq" id="WP_182891145.1">
    <property type="nucleotide sequence ID" value="NZ_JACGZW010000004.1"/>
</dbReference>
<protein>
    <submittedName>
        <fullName evidence="1">Uncharacterized protein</fullName>
    </submittedName>
</protein>
<gene>
    <name evidence="1" type="ORF">H4281_13035</name>
</gene>
<evidence type="ECO:0000313" key="2">
    <source>
        <dbReference type="Proteomes" id="UP000526734"/>
    </source>
</evidence>
<name>A0A7W3VVT2_9PSEU</name>